<keyword evidence="3 5" id="KW-1133">Transmembrane helix</keyword>
<feature type="transmembrane region" description="Helical" evidence="5">
    <location>
        <begin position="205"/>
        <end position="222"/>
    </location>
</feature>
<organism evidence="6 7">
    <name type="scientific">Fodinibius salinus</name>
    <dbReference type="NCBI Taxonomy" id="860790"/>
    <lineage>
        <taxon>Bacteria</taxon>
        <taxon>Pseudomonadati</taxon>
        <taxon>Balneolota</taxon>
        <taxon>Balneolia</taxon>
        <taxon>Balneolales</taxon>
        <taxon>Balneolaceae</taxon>
        <taxon>Fodinibius</taxon>
    </lineage>
</organism>
<feature type="transmembrane region" description="Helical" evidence="5">
    <location>
        <begin position="24"/>
        <end position="43"/>
    </location>
</feature>
<keyword evidence="4 5" id="KW-0472">Membrane</keyword>
<dbReference type="GO" id="GO:0016020">
    <property type="term" value="C:membrane"/>
    <property type="evidence" value="ECO:0007669"/>
    <property type="project" value="UniProtKB-SubCell"/>
</dbReference>
<dbReference type="InterPro" id="IPR000537">
    <property type="entry name" value="UbiA_prenyltransferase"/>
</dbReference>
<keyword evidence="7" id="KW-1185">Reference proteome</keyword>
<reference evidence="6 7" key="1">
    <citation type="submission" date="2019-07" db="EMBL/GenBank/DDBJ databases">
        <title>Genomic Encyclopedia of Archaeal and Bacterial Type Strains, Phase II (KMG-II): from individual species to whole genera.</title>
        <authorList>
            <person name="Goeker M."/>
        </authorList>
    </citation>
    <scope>NUCLEOTIDE SEQUENCE [LARGE SCALE GENOMIC DNA]</scope>
    <source>
        <strain evidence="6 7">DSM 21935</strain>
    </source>
</reference>
<evidence type="ECO:0000256" key="1">
    <source>
        <dbReference type="ARBA" id="ARBA00004141"/>
    </source>
</evidence>
<gene>
    <name evidence="6" type="ORF">LX73_2102</name>
</gene>
<evidence type="ECO:0000256" key="4">
    <source>
        <dbReference type="ARBA" id="ARBA00023136"/>
    </source>
</evidence>
<feature type="transmembrane region" description="Helical" evidence="5">
    <location>
        <begin position="50"/>
        <end position="68"/>
    </location>
</feature>
<evidence type="ECO:0000256" key="3">
    <source>
        <dbReference type="ARBA" id="ARBA00022989"/>
    </source>
</evidence>
<dbReference type="Proteomes" id="UP000324595">
    <property type="component" value="Unassembled WGS sequence"/>
</dbReference>
<name>A0A5D3YLG9_9BACT</name>
<evidence type="ECO:0000256" key="5">
    <source>
        <dbReference type="SAM" id="Phobius"/>
    </source>
</evidence>
<feature type="transmembrane region" description="Helical" evidence="5">
    <location>
        <begin position="140"/>
        <end position="160"/>
    </location>
</feature>
<feature type="transmembrane region" description="Helical" evidence="5">
    <location>
        <begin position="101"/>
        <end position="128"/>
    </location>
</feature>
<evidence type="ECO:0000256" key="2">
    <source>
        <dbReference type="ARBA" id="ARBA00022692"/>
    </source>
</evidence>
<evidence type="ECO:0000313" key="6">
    <source>
        <dbReference type="EMBL" id="TYP92738.1"/>
    </source>
</evidence>
<dbReference type="GO" id="GO:0016765">
    <property type="term" value="F:transferase activity, transferring alkyl or aryl (other than methyl) groups"/>
    <property type="evidence" value="ECO:0007669"/>
    <property type="project" value="InterPro"/>
</dbReference>
<keyword evidence="6" id="KW-0808">Transferase</keyword>
<accession>A0A5D3YLG9</accession>
<protein>
    <submittedName>
        <fullName evidence="6">4-hydroxybenzoate polyprenyltransferase</fullName>
    </submittedName>
</protein>
<feature type="transmembrane region" description="Helical" evidence="5">
    <location>
        <begin position="275"/>
        <end position="293"/>
    </location>
</feature>
<evidence type="ECO:0000313" key="7">
    <source>
        <dbReference type="Proteomes" id="UP000324595"/>
    </source>
</evidence>
<dbReference type="EMBL" id="VNHY01000003">
    <property type="protein sequence ID" value="TYP92738.1"/>
    <property type="molecule type" value="Genomic_DNA"/>
</dbReference>
<feature type="transmembrane region" description="Helical" evidence="5">
    <location>
        <begin position="234"/>
        <end position="254"/>
    </location>
</feature>
<dbReference type="Pfam" id="PF01040">
    <property type="entry name" value="UbiA"/>
    <property type="match status" value="1"/>
</dbReference>
<feature type="transmembrane region" description="Helical" evidence="5">
    <location>
        <begin position="166"/>
        <end position="185"/>
    </location>
</feature>
<sequence length="310" mass="34167">MRTPKSRDIGPAIQLWHFLLHLRWHYQLFILSGGFLLGGFLSSSFTSTSFIIQFFNVHLLLFGGATAYNSYWDKDEGAIGGLRNPPPMQGWMHPASVLLQFLSLTIACSLGIAYTAIFLASIFLFWGYSSPMVRWKGSPIISLIAIGISTGFNAVLLGYVAAGSHILSPIILVAALGVALILLSLYPISQIYQHKEDQARGDRTFAITFGSSAVQTFFRIAYSLGLTMLSGVLIWEHVRLGVLFAGIGVIVGVITNKKVQLVEDGEKGYQKVMQIKYGLSLAFVFFLIIAILLKHGQINGIPIIQNWLLR</sequence>
<comment type="caution">
    <text evidence="6">The sequence shown here is derived from an EMBL/GenBank/DDBJ whole genome shotgun (WGS) entry which is preliminary data.</text>
</comment>
<keyword evidence="2 5" id="KW-0812">Transmembrane</keyword>
<dbReference type="AlphaFoldDB" id="A0A5D3YLG9"/>
<proteinExistence type="predicted"/>
<comment type="subcellular location">
    <subcellularLocation>
        <location evidence="1">Membrane</location>
        <topology evidence="1">Multi-pass membrane protein</topology>
    </subcellularLocation>
</comment>